<sequence>MRWVTAGGKQPRRPVTSDRSSSAATHQMLISHSFPTPRPHCVDTRVINSPGFGAITSGTDRSQTRSTVMLHLTRVTSHTAATAAVRVRIMKYWSAILLIEPSPVHGGYVTGPHWAALAAPRSLQTVSCSYRHFKISKVESVVNYNVWGKSSNDFSRQGKARGSVRLLLTKNHPVPSPACQAGAPDPFLFLNRINTYIFSFTKNKKVRRHIIPNFGLAQKTGFVLRICYNNCLLHGVTSVPSMESIAVPLTKGKTFQPTDGDD</sequence>
<gene>
    <name evidence="2" type="ORF">SFRICE_015044</name>
</gene>
<protein>
    <submittedName>
        <fullName evidence="2">SFRICE_015044</fullName>
    </submittedName>
</protein>
<dbReference type="AlphaFoldDB" id="A0A2H1VBS1"/>
<accession>A0A2H1VBS1</accession>
<evidence type="ECO:0000256" key="1">
    <source>
        <dbReference type="SAM" id="MobiDB-lite"/>
    </source>
</evidence>
<evidence type="ECO:0000313" key="2">
    <source>
        <dbReference type="EMBL" id="SOQ38293.1"/>
    </source>
</evidence>
<dbReference type="EMBL" id="ODYU01001711">
    <property type="protein sequence ID" value="SOQ38293.1"/>
    <property type="molecule type" value="Genomic_DNA"/>
</dbReference>
<feature type="region of interest" description="Disordered" evidence="1">
    <location>
        <begin position="1"/>
        <end position="24"/>
    </location>
</feature>
<reference evidence="2" key="1">
    <citation type="submission" date="2016-07" db="EMBL/GenBank/DDBJ databases">
        <authorList>
            <person name="Bretaudeau A."/>
        </authorList>
    </citation>
    <scope>NUCLEOTIDE SEQUENCE</scope>
    <source>
        <strain evidence="2">Rice</strain>
        <tissue evidence="2">Whole body</tissue>
    </source>
</reference>
<name>A0A2H1VBS1_SPOFR</name>
<organism evidence="2">
    <name type="scientific">Spodoptera frugiperda</name>
    <name type="common">Fall armyworm</name>
    <dbReference type="NCBI Taxonomy" id="7108"/>
    <lineage>
        <taxon>Eukaryota</taxon>
        <taxon>Metazoa</taxon>
        <taxon>Ecdysozoa</taxon>
        <taxon>Arthropoda</taxon>
        <taxon>Hexapoda</taxon>
        <taxon>Insecta</taxon>
        <taxon>Pterygota</taxon>
        <taxon>Neoptera</taxon>
        <taxon>Endopterygota</taxon>
        <taxon>Lepidoptera</taxon>
        <taxon>Glossata</taxon>
        <taxon>Ditrysia</taxon>
        <taxon>Noctuoidea</taxon>
        <taxon>Noctuidae</taxon>
        <taxon>Amphipyrinae</taxon>
        <taxon>Spodoptera</taxon>
    </lineage>
</organism>
<proteinExistence type="predicted"/>